<keyword evidence="8 15" id="KW-0479">Metal-binding</keyword>
<keyword evidence="10 15" id="KW-0460">Magnesium</keyword>
<accession>A0A2N7PJ12</accession>
<evidence type="ECO:0000256" key="11">
    <source>
        <dbReference type="ARBA" id="ARBA00023141"/>
    </source>
</evidence>
<comment type="similarity">
    <text evidence="3 15">Belongs to the anthranilate synthase component I family.</text>
</comment>
<keyword evidence="16" id="KW-0175">Coiled coil</keyword>
<evidence type="ECO:0000259" key="18">
    <source>
        <dbReference type="Pfam" id="PF04715"/>
    </source>
</evidence>
<dbReference type="UniPathway" id="UPA00035">
    <property type="reaction ID" value="UER00040"/>
</dbReference>
<dbReference type="GO" id="GO:0004049">
    <property type="term" value="F:anthranilate synthase activity"/>
    <property type="evidence" value="ECO:0007669"/>
    <property type="project" value="UniProtKB-EC"/>
</dbReference>
<dbReference type="GO" id="GO:0000162">
    <property type="term" value="P:L-tryptophan biosynthetic process"/>
    <property type="evidence" value="ECO:0007669"/>
    <property type="project" value="UniProtKB-UniPathway"/>
</dbReference>
<feature type="domain" description="Chorismate-utilising enzyme C-terminal" evidence="17">
    <location>
        <begin position="218"/>
        <end position="476"/>
    </location>
</feature>
<evidence type="ECO:0000256" key="3">
    <source>
        <dbReference type="ARBA" id="ARBA00009562"/>
    </source>
</evidence>
<dbReference type="EMBL" id="PNIE01000067">
    <property type="protein sequence ID" value="PMP62189.1"/>
    <property type="molecule type" value="Genomic_DNA"/>
</dbReference>
<evidence type="ECO:0000256" key="15">
    <source>
        <dbReference type="RuleBase" id="RU364045"/>
    </source>
</evidence>
<evidence type="ECO:0000256" key="13">
    <source>
        <dbReference type="ARBA" id="ARBA00025634"/>
    </source>
</evidence>
<dbReference type="PANTHER" id="PTHR11236:SF48">
    <property type="entry name" value="ISOCHORISMATE SYNTHASE MENF"/>
    <property type="match status" value="1"/>
</dbReference>
<evidence type="ECO:0000256" key="6">
    <source>
        <dbReference type="ARBA" id="ARBA00020653"/>
    </source>
</evidence>
<comment type="catalytic activity">
    <reaction evidence="14 15">
        <text>chorismate + L-glutamine = anthranilate + pyruvate + L-glutamate + H(+)</text>
        <dbReference type="Rhea" id="RHEA:21732"/>
        <dbReference type="ChEBI" id="CHEBI:15361"/>
        <dbReference type="ChEBI" id="CHEBI:15378"/>
        <dbReference type="ChEBI" id="CHEBI:16567"/>
        <dbReference type="ChEBI" id="CHEBI:29748"/>
        <dbReference type="ChEBI" id="CHEBI:29985"/>
        <dbReference type="ChEBI" id="CHEBI:58359"/>
        <dbReference type="EC" id="4.1.3.27"/>
    </reaction>
</comment>
<dbReference type="AlphaFoldDB" id="A0A2N7PJ12"/>
<evidence type="ECO:0000256" key="10">
    <source>
        <dbReference type="ARBA" id="ARBA00022842"/>
    </source>
</evidence>
<comment type="caution">
    <text evidence="19">The sequence shown here is derived from an EMBL/GenBank/DDBJ whole genome shotgun (WGS) entry which is preliminary data.</text>
</comment>
<dbReference type="EC" id="4.1.3.27" evidence="5 15"/>
<comment type="subunit">
    <text evidence="4 15">Heterotetramer consisting of two non-identical subunits: a beta subunit (TrpG) and a large alpha subunit (TrpE).</text>
</comment>
<evidence type="ECO:0000256" key="8">
    <source>
        <dbReference type="ARBA" id="ARBA00022723"/>
    </source>
</evidence>
<dbReference type="InterPro" id="IPR019999">
    <property type="entry name" value="Anth_synth_I-like"/>
</dbReference>
<comment type="function">
    <text evidence="13 15">Part of a heterotetrameric complex that catalyzes the two-step biosynthesis of anthranilate, an intermediate in the biosynthesis of L-tryptophan. In the first step, the glutamine-binding beta subunit (TrpG) of anthranilate synthase (AS) provides the glutamine amidotransferase activity which generates ammonia as a substrate that, along with chorismate, is used in the second step, catalyzed by the large alpha subunit of AS (TrpE) to produce anthranilate. In the absence of TrpG, TrpE can synthesize anthranilate directly from chorismate and high concentrations of ammonia.</text>
</comment>
<dbReference type="PRINTS" id="PR00095">
    <property type="entry name" value="ANTSNTHASEI"/>
</dbReference>
<evidence type="ECO:0000256" key="7">
    <source>
        <dbReference type="ARBA" id="ARBA00022605"/>
    </source>
</evidence>
<keyword evidence="12 15" id="KW-0456">Lyase</keyword>
<dbReference type="GO" id="GO:0046872">
    <property type="term" value="F:metal ion binding"/>
    <property type="evidence" value="ECO:0007669"/>
    <property type="project" value="UniProtKB-KW"/>
</dbReference>
<dbReference type="InterPro" id="IPR005256">
    <property type="entry name" value="Anth_synth_I_PabB"/>
</dbReference>
<evidence type="ECO:0000256" key="12">
    <source>
        <dbReference type="ARBA" id="ARBA00023239"/>
    </source>
</evidence>
<sequence length="493" mass="57451">MYPEEAEVLRLSETCNLIPLYTEIPADLETPISLFYKLFDNEPYIFLFESMEGPEKWARFSFIGFDPFLIFKSKGNQVEILGEKKNFFFSEDPLLELKKILFQFKTPEIKELPRFWGGAVGYVGYEMVSFFEKRVPRAPDKLGFHDLFFVFPKKLLIYDRLRHSYFILHLFTVDKGNLKKIYHEAKEELKKLVQDLKKKKVKIPKIKKRLKLIPEMEREQFLEMVLKAKEYISSGDVIQVVLSQRFFVEEDLLENAHTSFYLYRGLRKINPSPYMFYLRLEDEILIGSSPEILLRVEDRVVETRPIAGTRRRGLTEEEDFTLEEELRRDEKELAEHIMLVDLGRNDLGRVSRYGTVEVYELLVVERYSHVMHLVSGVRGLLKEGEDMFSAFKACFPAGTVSGAPKIRAMEIISELEGRARGPYAGAVGYFGFSNNMDFCITIRTFFQKKNRLYLQAGAGIVADSIPEKEFEETINKAMALERALRLFGDGYFL</sequence>
<comment type="cofactor">
    <cofactor evidence="1 15">
        <name>Mg(2+)</name>
        <dbReference type="ChEBI" id="CHEBI:18420"/>
    </cofactor>
</comment>
<evidence type="ECO:0000256" key="5">
    <source>
        <dbReference type="ARBA" id="ARBA00012266"/>
    </source>
</evidence>
<dbReference type="NCBIfam" id="TIGR00564">
    <property type="entry name" value="trpE_most"/>
    <property type="match status" value="1"/>
</dbReference>
<gene>
    <name evidence="15 19" type="primary">trpE</name>
    <name evidence="19" type="ORF">C0197_04925</name>
</gene>
<keyword evidence="11 15" id="KW-0057">Aromatic amino acid biosynthesis</keyword>
<feature type="coiled-coil region" evidence="16">
    <location>
        <begin position="175"/>
        <end position="202"/>
    </location>
</feature>
<dbReference type="InterPro" id="IPR006805">
    <property type="entry name" value="Anth_synth_I_N"/>
</dbReference>
<reference evidence="19 20" key="1">
    <citation type="submission" date="2018-01" db="EMBL/GenBank/DDBJ databases">
        <title>Metagenomic assembled genomes from two thermal pools in the Uzon Caldera, Kamchatka, Russia.</title>
        <authorList>
            <person name="Wilkins L."/>
            <person name="Ettinger C."/>
        </authorList>
    </citation>
    <scope>NUCLEOTIDE SEQUENCE [LARGE SCALE GENOMIC DNA]</scope>
    <source>
        <strain evidence="19">ZAV-15</strain>
    </source>
</reference>
<dbReference type="Pfam" id="PF00425">
    <property type="entry name" value="Chorismate_bind"/>
    <property type="match status" value="1"/>
</dbReference>
<evidence type="ECO:0000256" key="2">
    <source>
        <dbReference type="ARBA" id="ARBA00004873"/>
    </source>
</evidence>
<evidence type="ECO:0000313" key="20">
    <source>
        <dbReference type="Proteomes" id="UP000235731"/>
    </source>
</evidence>
<evidence type="ECO:0000256" key="16">
    <source>
        <dbReference type="SAM" id="Coils"/>
    </source>
</evidence>
<name>A0A2N7PJ12_9BACT</name>
<dbReference type="InterPro" id="IPR005801">
    <property type="entry name" value="ADC_synthase"/>
</dbReference>
<proteinExistence type="inferred from homology"/>
<feature type="domain" description="Anthranilate synthase component I N-terminal" evidence="18">
    <location>
        <begin position="27"/>
        <end position="166"/>
    </location>
</feature>
<evidence type="ECO:0000313" key="19">
    <source>
        <dbReference type="EMBL" id="PMP62189.1"/>
    </source>
</evidence>
<dbReference type="Pfam" id="PF04715">
    <property type="entry name" value="Anth_synt_I_N"/>
    <property type="match status" value="1"/>
</dbReference>
<dbReference type="InterPro" id="IPR015890">
    <property type="entry name" value="Chorismate_C"/>
</dbReference>
<evidence type="ECO:0000259" key="17">
    <source>
        <dbReference type="Pfam" id="PF00425"/>
    </source>
</evidence>
<keyword evidence="9 15" id="KW-0822">Tryptophan biosynthesis</keyword>
<comment type="pathway">
    <text evidence="2 15">Amino-acid biosynthesis; L-tryptophan biosynthesis; L-tryptophan from chorismate: step 1/5.</text>
</comment>
<keyword evidence="7 15" id="KW-0028">Amino-acid biosynthesis</keyword>
<evidence type="ECO:0000256" key="14">
    <source>
        <dbReference type="ARBA" id="ARBA00047683"/>
    </source>
</evidence>
<organism evidence="19 20">
    <name type="scientific">Caldimicrobium thiodismutans</name>
    <dbReference type="NCBI Taxonomy" id="1653476"/>
    <lineage>
        <taxon>Bacteria</taxon>
        <taxon>Pseudomonadati</taxon>
        <taxon>Thermodesulfobacteriota</taxon>
        <taxon>Thermodesulfobacteria</taxon>
        <taxon>Thermodesulfobacteriales</taxon>
        <taxon>Thermodesulfobacteriaceae</taxon>
        <taxon>Caldimicrobium</taxon>
    </lineage>
</organism>
<evidence type="ECO:0000256" key="9">
    <source>
        <dbReference type="ARBA" id="ARBA00022822"/>
    </source>
</evidence>
<dbReference type="Proteomes" id="UP000235731">
    <property type="component" value="Unassembled WGS sequence"/>
</dbReference>
<protein>
    <recommendedName>
        <fullName evidence="6 15">Anthranilate synthase component 1</fullName>
        <ecNumber evidence="5 15">4.1.3.27</ecNumber>
    </recommendedName>
</protein>
<dbReference type="Gene3D" id="3.60.120.10">
    <property type="entry name" value="Anthranilate synthase"/>
    <property type="match status" value="1"/>
</dbReference>
<evidence type="ECO:0000256" key="1">
    <source>
        <dbReference type="ARBA" id="ARBA00001946"/>
    </source>
</evidence>
<dbReference type="SUPFAM" id="SSF56322">
    <property type="entry name" value="ADC synthase"/>
    <property type="match status" value="1"/>
</dbReference>
<evidence type="ECO:0000256" key="4">
    <source>
        <dbReference type="ARBA" id="ARBA00011575"/>
    </source>
</evidence>
<dbReference type="PANTHER" id="PTHR11236">
    <property type="entry name" value="AMINOBENZOATE/ANTHRANILATE SYNTHASE"/>
    <property type="match status" value="1"/>
</dbReference>